<organism evidence="2 3">
    <name type="scientific">Stylonychia lemnae</name>
    <name type="common">Ciliate</name>
    <dbReference type="NCBI Taxonomy" id="5949"/>
    <lineage>
        <taxon>Eukaryota</taxon>
        <taxon>Sar</taxon>
        <taxon>Alveolata</taxon>
        <taxon>Ciliophora</taxon>
        <taxon>Intramacronucleata</taxon>
        <taxon>Spirotrichea</taxon>
        <taxon>Stichotrichia</taxon>
        <taxon>Sporadotrichida</taxon>
        <taxon>Oxytrichidae</taxon>
        <taxon>Stylonychinae</taxon>
        <taxon>Stylonychia</taxon>
    </lineage>
</organism>
<dbReference type="GO" id="GO:0005737">
    <property type="term" value="C:cytoplasm"/>
    <property type="evidence" value="ECO:0007669"/>
    <property type="project" value="UniProtKB-ARBA"/>
</dbReference>
<keyword evidence="3" id="KW-1185">Reference proteome</keyword>
<dbReference type="InParanoid" id="A0A078AX36"/>
<dbReference type="OrthoDB" id="312717at2759"/>
<name>A0A078AX36_STYLE</name>
<proteinExistence type="predicted"/>
<evidence type="ECO:0000259" key="1">
    <source>
        <dbReference type="PROSITE" id="PS50848"/>
    </source>
</evidence>
<reference evidence="2 3" key="1">
    <citation type="submission" date="2014-06" db="EMBL/GenBank/DDBJ databases">
        <authorList>
            <person name="Swart Estienne"/>
        </authorList>
    </citation>
    <scope>NUCLEOTIDE SEQUENCE [LARGE SCALE GENOMIC DNA]</scope>
    <source>
        <strain evidence="2 3">130c</strain>
    </source>
</reference>
<gene>
    <name evidence="2" type="primary">Contig4046.g4330</name>
    <name evidence="2" type="ORF">STYLEM_16107</name>
</gene>
<dbReference type="InterPro" id="IPR051213">
    <property type="entry name" value="START_lipid_transfer"/>
</dbReference>
<dbReference type="CDD" id="cd00177">
    <property type="entry name" value="START"/>
    <property type="match status" value="1"/>
</dbReference>
<dbReference type="EMBL" id="CCKQ01015199">
    <property type="protein sequence ID" value="CDW87005.1"/>
    <property type="molecule type" value="Genomic_DNA"/>
</dbReference>
<dbReference type="PROSITE" id="PS50848">
    <property type="entry name" value="START"/>
    <property type="match status" value="1"/>
</dbReference>
<feature type="domain" description="START" evidence="1">
    <location>
        <begin position="149"/>
        <end position="321"/>
    </location>
</feature>
<dbReference type="SUPFAM" id="SSF55961">
    <property type="entry name" value="Bet v1-like"/>
    <property type="match status" value="1"/>
</dbReference>
<dbReference type="InterPro" id="IPR002913">
    <property type="entry name" value="START_lipid-bd_dom"/>
</dbReference>
<dbReference type="GO" id="GO:0008289">
    <property type="term" value="F:lipid binding"/>
    <property type="evidence" value="ECO:0007669"/>
    <property type="project" value="InterPro"/>
</dbReference>
<evidence type="ECO:0000313" key="2">
    <source>
        <dbReference type="EMBL" id="CDW87005.1"/>
    </source>
</evidence>
<sequence length="337" mass="39838">MEFCFSKKHNHPFLMKMRYLPNSLINLKYQKLQNSMSTYSLLYSCQAIQELTENQLGKNKITPVIKRIKSDEVQKKQILQQQKKKKLELMEKKVLTKVQESRGSNFQEEPLSLRQDAYEIEPEEEDIDQKIVLSDQNQKFEDYINHKDWAISVEEKSKDFIIWQRNTQRGVKCMKALGYIDHSVNDIVNCFNDDRYRIYYDPGFDFASLLESIVPEQTKIRYLRTKKVAVVSARDIVFINHRERYPDGSVTIINYSIDRDDLQPTVKNAIRVWLHLSGWKFEYVSPQRTKVTYILDIELRGNLPGFIMTPFYKDIGRQVISLGETVPRYLKENPSQD</sequence>
<accession>A0A078AX36</accession>
<dbReference type="AlphaFoldDB" id="A0A078AX36"/>
<dbReference type="Proteomes" id="UP000039865">
    <property type="component" value="Unassembled WGS sequence"/>
</dbReference>
<evidence type="ECO:0000313" key="3">
    <source>
        <dbReference type="Proteomes" id="UP000039865"/>
    </source>
</evidence>
<dbReference type="Gene3D" id="3.30.530.20">
    <property type="match status" value="1"/>
</dbReference>
<dbReference type="InterPro" id="IPR023393">
    <property type="entry name" value="START-like_dom_sf"/>
</dbReference>
<dbReference type="Pfam" id="PF01852">
    <property type="entry name" value="START"/>
    <property type="match status" value="1"/>
</dbReference>
<protein>
    <recommendedName>
        <fullName evidence="1">START domain-containing protein</fullName>
    </recommendedName>
</protein>
<dbReference type="PANTHER" id="PTHR19308">
    <property type="entry name" value="PHOSPHATIDYLCHOLINE TRANSFER PROTEIN"/>
    <property type="match status" value="1"/>
</dbReference>
<dbReference type="PANTHER" id="PTHR19308:SF56">
    <property type="entry name" value="START DOMAIN-CONTAINING PROTEIN"/>
    <property type="match status" value="1"/>
</dbReference>